<keyword evidence="1" id="KW-0472">Membrane</keyword>
<feature type="transmembrane region" description="Helical" evidence="1">
    <location>
        <begin position="14"/>
        <end position="36"/>
    </location>
</feature>
<dbReference type="EMBL" id="LN614827">
    <property type="protein sequence ID" value="CEG58889.1"/>
    <property type="molecule type" value="Genomic_DNA"/>
</dbReference>
<dbReference type="RefSeq" id="WP_045097117.1">
    <property type="nucleotide sequence ID" value="NZ_LN614827.1"/>
</dbReference>
<keyword evidence="3" id="KW-1185">Reference proteome</keyword>
<evidence type="ECO:0000313" key="3">
    <source>
        <dbReference type="Proteomes" id="UP000032430"/>
    </source>
</evidence>
<keyword evidence="1" id="KW-1133">Transmembrane helix</keyword>
<protein>
    <submittedName>
        <fullName evidence="2">Uncharacterized protein</fullName>
    </submittedName>
</protein>
<evidence type="ECO:0000256" key="1">
    <source>
        <dbReference type="SAM" id="Phobius"/>
    </source>
</evidence>
<keyword evidence="1" id="KW-0812">Transmembrane</keyword>
<reference evidence="3" key="1">
    <citation type="submission" date="2014-09" db="EMBL/GenBank/DDBJ databases">
        <authorList>
            <person name="Gomez-Valero L."/>
        </authorList>
    </citation>
    <scope>NUCLEOTIDE SEQUENCE [LARGE SCALE GENOMIC DNA]</scope>
    <source>
        <strain evidence="3">ATCC700992</strain>
    </source>
</reference>
<evidence type="ECO:0000313" key="2">
    <source>
        <dbReference type="EMBL" id="CEG58889.1"/>
    </source>
</evidence>
<accession>A0A098G8S3</accession>
<sequence length="119" mass="12359">MSATLSLTRGYGSFFWGCAKFAVSPYTSTFLGIASANGCREEDSLEHVAAAAVVCGILTFVVPILPIISAFTTTLSMIAASLAALSMIATYPFAIAIDACTGKSCEEEFELESGSVLAI</sequence>
<dbReference type="HOGENOM" id="CLU_2193641_0_0_6"/>
<dbReference type="Proteomes" id="UP000032430">
    <property type="component" value="Chromosome I"/>
</dbReference>
<proteinExistence type="predicted"/>
<dbReference type="AlphaFoldDB" id="A0A098G8S3"/>
<feature type="transmembrane region" description="Helical" evidence="1">
    <location>
        <begin position="74"/>
        <end position="94"/>
    </location>
</feature>
<name>A0A098G8S3_9GAMM</name>
<dbReference type="KEGG" id="lfa:LFA_3559"/>
<gene>
    <name evidence="2" type="ORF">LFA_3559</name>
</gene>
<organism evidence="2 3">
    <name type="scientific">Legionella fallonii LLAP-10</name>
    <dbReference type="NCBI Taxonomy" id="1212491"/>
    <lineage>
        <taxon>Bacteria</taxon>
        <taxon>Pseudomonadati</taxon>
        <taxon>Pseudomonadota</taxon>
        <taxon>Gammaproteobacteria</taxon>
        <taxon>Legionellales</taxon>
        <taxon>Legionellaceae</taxon>
        <taxon>Legionella</taxon>
    </lineage>
</organism>
<feature type="transmembrane region" description="Helical" evidence="1">
    <location>
        <begin position="48"/>
        <end position="68"/>
    </location>
</feature>